<reference evidence="1 2" key="1">
    <citation type="journal article" date="2022" name="Front. Cell. Infect. Microbiol.">
        <title>The Genomes of Two Strains of Taenia crassiceps the Animal Model for the Study of Human Cysticercosis.</title>
        <authorList>
            <person name="Bobes R.J."/>
            <person name="Estrada K."/>
            <person name="Rios-Valencia D.G."/>
            <person name="Calderon-Gallegos A."/>
            <person name="de la Torre P."/>
            <person name="Carrero J.C."/>
            <person name="Sanchez-Flores A."/>
            <person name="Laclette J.P."/>
        </authorList>
    </citation>
    <scope>NUCLEOTIDE SEQUENCE [LARGE SCALE GENOMIC DNA]</scope>
    <source>
        <strain evidence="1">WFUcys</strain>
    </source>
</reference>
<gene>
    <name evidence="1" type="ORF">TcWFU_006637</name>
</gene>
<keyword evidence="2" id="KW-1185">Reference proteome</keyword>
<proteinExistence type="predicted"/>
<sequence length="106" mass="11535">MCQIHEPLSALTEGGRCRNSDNKVAKAVVTNIDSTTARAKIGAVICLNEALCAHLCASSHSIFSGARIFSEEVKNIEEDIGTPCDLALRKTDILIREIGEQDFNFQ</sequence>
<comment type="caution">
    <text evidence="1">The sequence shown here is derived from an EMBL/GenBank/DDBJ whole genome shotgun (WGS) entry which is preliminary data.</text>
</comment>
<name>A0ABR4QSE0_9CEST</name>
<accession>A0ABR4QSE0</accession>
<dbReference type="Proteomes" id="UP001651158">
    <property type="component" value="Unassembled WGS sequence"/>
</dbReference>
<dbReference type="EMBL" id="JAKROA010000001">
    <property type="protein sequence ID" value="KAL5112359.1"/>
    <property type="molecule type" value="Genomic_DNA"/>
</dbReference>
<evidence type="ECO:0000313" key="1">
    <source>
        <dbReference type="EMBL" id="KAL5112359.1"/>
    </source>
</evidence>
<organism evidence="1 2">
    <name type="scientific">Taenia crassiceps</name>
    <dbReference type="NCBI Taxonomy" id="6207"/>
    <lineage>
        <taxon>Eukaryota</taxon>
        <taxon>Metazoa</taxon>
        <taxon>Spiralia</taxon>
        <taxon>Lophotrochozoa</taxon>
        <taxon>Platyhelminthes</taxon>
        <taxon>Cestoda</taxon>
        <taxon>Eucestoda</taxon>
        <taxon>Cyclophyllidea</taxon>
        <taxon>Taeniidae</taxon>
        <taxon>Taenia</taxon>
    </lineage>
</organism>
<evidence type="ECO:0000313" key="2">
    <source>
        <dbReference type="Proteomes" id="UP001651158"/>
    </source>
</evidence>
<protein>
    <submittedName>
        <fullName evidence="1">Uncharacterized protein</fullName>
    </submittedName>
</protein>